<reference evidence="11" key="1">
    <citation type="submission" date="2020-10" db="EMBL/GenBank/DDBJ databases">
        <title>Bacterium isolated from coastal waters sediment.</title>
        <authorList>
            <person name="Chen R.-J."/>
            <person name="Lu D.-C."/>
            <person name="Zhu K.-L."/>
            <person name="Du Z.-J."/>
        </authorList>
    </citation>
    <scope>NUCLEOTIDE SEQUENCE</scope>
    <source>
        <strain evidence="11">N1Y112</strain>
    </source>
</reference>
<evidence type="ECO:0000259" key="10">
    <source>
        <dbReference type="SMART" id="SM00965"/>
    </source>
</evidence>
<evidence type="ECO:0000256" key="9">
    <source>
        <dbReference type="SAM" id="SignalP"/>
    </source>
</evidence>
<keyword evidence="3 9" id="KW-0732">Signal</keyword>
<dbReference type="InterPro" id="IPR005644">
    <property type="entry name" value="NolW-like"/>
</dbReference>
<evidence type="ECO:0000256" key="8">
    <source>
        <dbReference type="RuleBase" id="RU004004"/>
    </source>
</evidence>
<dbReference type="Proteomes" id="UP000640333">
    <property type="component" value="Unassembled WGS sequence"/>
</dbReference>
<dbReference type="GO" id="GO:0009306">
    <property type="term" value="P:protein secretion"/>
    <property type="evidence" value="ECO:0007669"/>
    <property type="project" value="InterPro"/>
</dbReference>
<keyword evidence="2 8" id="KW-0813">Transport</keyword>
<gene>
    <name evidence="11" type="primary">pilQ</name>
    <name evidence="11" type="ORF">IOQ59_01120</name>
</gene>
<comment type="caution">
    <text evidence="11">The sequence shown here is derived from an EMBL/GenBank/DDBJ whole genome shotgun (WGS) entry which is preliminary data.</text>
</comment>
<dbReference type="InterPro" id="IPR038591">
    <property type="entry name" value="NolW-like_sf"/>
</dbReference>
<protein>
    <submittedName>
        <fullName evidence="11">Type IV pilus secretin PilQ</fullName>
    </submittedName>
</protein>
<dbReference type="InterPro" id="IPR021731">
    <property type="entry name" value="AMIN_dom"/>
</dbReference>
<dbReference type="PANTHER" id="PTHR30604:SF1">
    <property type="entry name" value="DNA UTILIZATION PROTEIN HOFQ"/>
    <property type="match status" value="1"/>
</dbReference>
<evidence type="ECO:0000256" key="5">
    <source>
        <dbReference type="ARBA" id="ARBA00023136"/>
    </source>
</evidence>
<keyword evidence="12" id="KW-1185">Reference proteome</keyword>
<dbReference type="InterPro" id="IPR004846">
    <property type="entry name" value="T2SS/T3SS_dom"/>
</dbReference>
<evidence type="ECO:0000256" key="4">
    <source>
        <dbReference type="ARBA" id="ARBA00022927"/>
    </source>
</evidence>
<keyword evidence="6" id="KW-0998">Cell outer membrane</keyword>
<dbReference type="GO" id="GO:0009279">
    <property type="term" value="C:cell outer membrane"/>
    <property type="evidence" value="ECO:0007669"/>
    <property type="project" value="UniProtKB-SubCell"/>
</dbReference>
<dbReference type="InterPro" id="IPR051808">
    <property type="entry name" value="Type_IV_pilus_biogenesis"/>
</dbReference>
<evidence type="ECO:0000256" key="2">
    <source>
        <dbReference type="ARBA" id="ARBA00022448"/>
    </source>
</evidence>
<dbReference type="Pfam" id="PF00263">
    <property type="entry name" value="Secretin"/>
    <property type="match status" value="1"/>
</dbReference>
<comment type="subcellular location">
    <subcellularLocation>
        <location evidence="8">Cell outer membrane</location>
    </subcellularLocation>
    <subcellularLocation>
        <location evidence="1">Membrane</location>
    </subcellularLocation>
</comment>
<evidence type="ECO:0000256" key="1">
    <source>
        <dbReference type="ARBA" id="ARBA00004370"/>
    </source>
</evidence>
<evidence type="ECO:0000313" key="11">
    <source>
        <dbReference type="EMBL" id="MBE9395853.1"/>
    </source>
</evidence>
<accession>A0A8J7JX20</accession>
<dbReference type="PANTHER" id="PTHR30604">
    <property type="entry name" value="PROTEIN TRANSPORT PROTEIN HOFQ"/>
    <property type="match status" value="1"/>
</dbReference>
<dbReference type="Gene3D" id="3.30.1370.130">
    <property type="match status" value="1"/>
</dbReference>
<dbReference type="Pfam" id="PF03958">
    <property type="entry name" value="Secretin_N"/>
    <property type="match status" value="1"/>
</dbReference>
<keyword evidence="4" id="KW-0653">Protein transport</keyword>
<name>A0A8J7JX20_9GAMM</name>
<dbReference type="Gene3D" id="2.60.40.3470">
    <property type="match status" value="1"/>
</dbReference>
<evidence type="ECO:0000256" key="7">
    <source>
        <dbReference type="RuleBase" id="RU004003"/>
    </source>
</evidence>
<dbReference type="NCBIfam" id="TIGR02515">
    <property type="entry name" value="IV_pilus_PilQ"/>
    <property type="match status" value="1"/>
</dbReference>
<dbReference type="PRINTS" id="PR00811">
    <property type="entry name" value="BCTERIALGSPD"/>
</dbReference>
<evidence type="ECO:0000256" key="3">
    <source>
        <dbReference type="ARBA" id="ARBA00022729"/>
    </source>
</evidence>
<dbReference type="AlphaFoldDB" id="A0A8J7JX20"/>
<feature type="domain" description="Secretin/TonB short N-terminal" evidence="10">
    <location>
        <begin position="308"/>
        <end position="356"/>
    </location>
</feature>
<dbReference type="EMBL" id="JADEYS010000001">
    <property type="protein sequence ID" value="MBE9395853.1"/>
    <property type="molecule type" value="Genomic_DNA"/>
</dbReference>
<dbReference type="InterPro" id="IPR011662">
    <property type="entry name" value="Secretin/TonB_short_N"/>
</dbReference>
<keyword evidence="5" id="KW-0472">Membrane</keyword>
<feature type="chain" id="PRO_5035285094" evidence="9">
    <location>
        <begin position="28"/>
        <end position="693"/>
    </location>
</feature>
<dbReference type="InterPro" id="IPR013355">
    <property type="entry name" value="Pilus_4_PilQ"/>
</dbReference>
<sequence>MLKQSFSHLAGLCLALLMLSVASTASAELLLKKANFVALPGKKVELRFDFDAPPPLPKSYQIDQPSRIVMDLWGVTSDLTEKNLAVATGVVKGVSFAQVEGRLRIVTNLFESAGYRAFTDQNSLFVVIGEGDATITEKRKPTKLEQAKAAANPDAKPDPETTRITGIDFKRVGEGMGRVVISLSDDKAGVDIQEEGNNVVVNLLGASLSRALEQRVDVQDFATPVLFIDSMGAGENTTVLVKPGAEPYNYLAYQTGTQLVLDFKPVTEQENEERQKELFPYSGEPIDLNFQDVELRSVLQIIAEVAELNLVVSDEVEGNITLRLKNVPWDQALDIVLRTEGLDKRVLGNVLLVAKAEEIAKREEQELENSKKIEELAPLQTQYIQVDFRKASEMRTHLEDAKLITPERGFIMADDETNVLMVRDTEKALQEIRKTLRKFDVEVQQVLIEARLVTARSSITKDLGVKWGFGYEDIDNGKGIILNNSIGGVDFANPPTTAGLAVDLGATAANPTSFAIGIKPGASSLLALELSALQSDGQAEIISQPKIVTMNGKTASIESGREIPFQTVEDGEVKIEFKDVVLRLEVTPRINPGDRIAMDLLIKQDSLGDTTFNGQITIDNNELVTSVVVPDGQTIVLGGVFQNETSETINKTPLLGDLPVLGNLFRNKENTGVKTELLIFITPKLIRESLSIN</sequence>
<dbReference type="SMART" id="SM00965">
    <property type="entry name" value="STN"/>
    <property type="match status" value="1"/>
</dbReference>
<dbReference type="Pfam" id="PF07660">
    <property type="entry name" value="STN"/>
    <property type="match status" value="1"/>
</dbReference>
<evidence type="ECO:0000256" key="6">
    <source>
        <dbReference type="ARBA" id="ARBA00023237"/>
    </source>
</evidence>
<comment type="similarity">
    <text evidence="7">Belongs to the bacterial secretin family.</text>
</comment>
<feature type="signal peptide" evidence="9">
    <location>
        <begin position="1"/>
        <end position="27"/>
    </location>
</feature>
<organism evidence="11 12">
    <name type="scientific">Pontibacterium sinense</name>
    <dbReference type="NCBI Taxonomy" id="2781979"/>
    <lineage>
        <taxon>Bacteria</taxon>
        <taxon>Pseudomonadati</taxon>
        <taxon>Pseudomonadota</taxon>
        <taxon>Gammaproteobacteria</taxon>
        <taxon>Oceanospirillales</taxon>
        <taxon>Oceanospirillaceae</taxon>
        <taxon>Pontibacterium</taxon>
    </lineage>
</organism>
<dbReference type="Gene3D" id="3.30.1370.120">
    <property type="match status" value="1"/>
</dbReference>
<proteinExistence type="inferred from homology"/>
<evidence type="ECO:0000313" key="12">
    <source>
        <dbReference type="Proteomes" id="UP000640333"/>
    </source>
</evidence>
<dbReference type="Gene3D" id="2.60.40.3500">
    <property type="match status" value="1"/>
</dbReference>
<dbReference type="Pfam" id="PF11741">
    <property type="entry name" value="AMIN"/>
    <property type="match status" value="1"/>
</dbReference>
<dbReference type="InterPro" id="IPR001775">
    <property type="entry name" value="GspD/PilQ"/>
</dbReference>
<dbReference type="PRINTS" id="PR01032">
    <property type="entry name" value="PHAGEIV"/>
</dbReference>